<dbReference type="Proteomes" id="UP000189462">
    <property type="component" value="Unassembled WGS sequence"/>
</dbReference>
<reference evidence="13 14" key="1">
    <citation type="submission" date="2017-02" db="EMBL/GenBank/DDBJ databases">
        <title>Genomic diversity within the haloalkaliphilic genus Thioalkalivibrio.</title>
        <authorList>
            <person name="Ahn A.-C."/>
            <person name="Meier-Kolthoff J."/>
            <person name="Overmars L."/>
            <person name="Richter M."/>
            <person name="Woyke T."/>
            <person name="Sorokin D.Y."/>
            <person name="Muyzer G."/>
        </authorList>
    </citation>
    <scope>NUCLEOTIDE SEQUENCE [LARGE SCALE GENOMIC DNA]</scope>
    <source>
        <strain evidence="13 14">ALJD</strain>
    </source>
</reference>
<evidence type="ECO:0000256" key="5">
    <source>
        <dbReference type="ARBA" id="ARBA00022519"/>
    </source>
</evidence>
<name>A0A1V3NJ45_9GAMM</name>
<evidence type="ECO:0000256" key="4">
    <source>
        <dbReference type="ARBA" id="ARBA00022481"/>
    </source>
</evidence>
<accession>A0A1V3NJ45</accession>
<evidence type="ECO:0000256" key="8">
    <source>
        <dbReference type="ARBA" id="ARBA00023136"/>
    </source>
</evidence>
<keyword evidence="6 11" id="KW-0812">Transmembrane</keyword>
<feature type="domain" description="General secretion pathway GspH" evidence="12">
    <location>
        <begin position="43"/>
        <end position="161"/>
    </location>
</feature>
<proteinExistence type="inferred from homology"/>
<comment type="subcellular location">
    <subcellularLocation>
        <location evidence="1">Cell inner membrane</location>
        <topology evidence="1">Single-pass membrane protein</topology>
    </subcellularLocation>
</comment>
<keyword evidence="8 11" id="KW-0472">Membrane</keyword>
<evidence type="ECO:0000256" key="10">
    <source>
        <dbReference type="ARBA" id="ARBA00030775"/>
    </source>
</evidence>
<dbReference type="EMBL" id="MVBK01000042">
    <property type="protein sequence ID" value="OOG24908.1"/>
    <property type="molecule type" value="Genomic_DNA"/>
</dbReference>
<dbReference type="AlphaFoldDB" id="A0A1V3NJ45"/>
<keyword evidence="3" id="KW-1003">Cell membrane</keyword>
<comment type="similarity">
    <text evidence="9">Belongs to the GSP H family.</text>
</comment>
<evidence type="ECO:0000256" key="2">
    <source>
        <dbReference type="ARBA" id="ARBA00021549"/>
    </source>
</evidence>
<dbReference type="InterPro" id="IPR012902">
    <property type="entry name" value="N_methyl_site"/>
</dbReference>
<dbReference type="SUPFAM" id="SSF54523">
    <property type="entry name" value="Pili subunits"/>
    <property type="match status" value="1"/>
</dbReference>
<dbReference type="PROSITE" id="PS00409">
    <property type="entry name" value="PROKAR_NTER_METHYL"/>
    <property type="match status" value="1"/>
</dbReference>
<keyword evidence="5" id="KW-0997">Cell inner membrane</keyword>
<evidence type="ECO:0000256" key="7">
    <source>
        <dbReference type="ARBA" id="ARBA00022989"/>
    </source>
</evidence>
<dbReference type="Pfam" id="PF07963">
    <property type="entry name" value="N_methyl"/>
    <property type="match status" value="1"/>
</dbReference>
<evidence type="ECO:0000256" key="3">
    <source>
        <dbReference type="ARBA" id="ARBA00022475"/>
    </source>
</evidence>
<dbReference type="OrthoDB" id="2313614at2"/>
<evidence type="ECO:0000313" key="13">
    <source>
        <dbReference type="EMBL" id="OOG24908.1"/>
    </source>
</evidence>
<evidence type="ECO:0000256" key="11">
    <source>
        <dbReference type="SAM" id="Phobius"/>
    </source>
</evidence>
<dbReference type="STRING" id="108003.B1C78_07485"/>
<dbReference type="GO" id="GO:0005886">
    <property type="term" value="C:plasma membrane"/>
    <property type="evidence" value="ECO:0007669"/>
    <property type="project" value="UniProtKB-SubCell"/>
</dbReference>
<organism evidence="13 14">
    <name type="scientific">Thioalkalivibrio denitrificans</name>
    <dbReference type="NCBI Taxonomy" id="108003"/>
    <lineage>
        <taxon>Bacteria</taxon>
        <taxon>Pseudomonadati</taxon>
        <taxon>Pseudomonadota</taxon>
        <taxon>Gammaproteobacteria</taxon>
        <taxon>Chromatiales</taxon>
        <taxon>Ectothiorhodospiraceae</taxon>
        <taxon>Thioalkalivibrio</taxon>
    </lineage>
</organism>
<dbReference type="InterPro" id="IPR022346">
    <property type="entry name" value="T2SS_GspH"/>
</dbReference>
<sequence>MPRESGFTLIELMVTLAVAAILITVAVPGFANLIAEQRVVTTTNRFVTALHLTRSEAVKRGARVTLCASGDGSTCGSAGDYSDGWIVFVGPAFGEPLNPPGEILRVFPAGPLDVEGNGSMASYISYVATGETRQLGGALQMGTVTICDEDRGRNVIISRTGRPRVEPSVC</sequence>
<dbReference type="Gene3D" id="3.55.40.10">
    <property type="entry name" value="minor pseudopilin epsh domain"/>
    <property type="match status" value="1"/>
</dbReference>
<comment type="caution">
    <text evidence="13">The sequence shown here is derived from an EMBL/GenBank/DDBJ whole genome shotgun (WGS) entry which is preliminary data.</text>
</comment>
<dbReference type="Pfam" id="PF12019">
    <property type="entry name" value="GspH"/>
    <property type="match status" value="1"/>
</dbReference>
<keyword evidence="14" id="KW-1185">Reference proteome</keyword>
<feature type="transmembrane region" description="Helical" evidence="11">
    <location>
        <begin position="12"/>
        <end position="35"/>
    </location>
</feature>
<dbReference type="InterPro" id="IPR045584">
    <property type="entry name" value="Pilin-like"/>
</dbReference>
<dbReference type="RefSeq" id="WP_077278531.1">
    <property type="nucleotide sequence ID" value="NZ_MVBK01000042.1"/>
</dbReference>
<evidence type="ECO:0000259" key="12">
    <source>
        <dbReference type="Pfam" id="PF12019"/>
    </source>
</evidence>
<keyword evidence="7 11" id="KW-1133">Transmembrane helix</keyword>
<evidence type="ECO:0000313" key="14">
    <source>
        <dbReference type="Proteomes" id="UP000189462"/>
    </source>
</evidence>
<keyword evidence="4" id="KW-0488">Methylation</keyword>
<evidence type="ECO:0000256" key="6">
    <source>
        <dbReference type="ARBA" id="ARBA00022692"/>
    </source>
</evidence>
<dbReference type="GO" id="GO:0015628">
    <property type="term" value="P:protein secretion by the type II secretion system"/>
    <property type="evidence" value="ECO:0007669"/>
    <property type="project" value="InterPro"/>
</dbReference>
<evidence type="ECO:0000256" key="9">
    <source>
        <dbReference type="ARBA" id="ARBA00025772"/>
    </source>
</evidence>
<dbReference type="NCBIfam" id="TIGR02532">
    <property type="entry name" value="IV_pilin_GFxxxE"/>
    <property type="match status" value="1"/>
</dbReference>
<protein>
    <recommendedName>
        <fullName evidence="2">Type II secretion system protein H</fullName>
    </recommendedName>
    <alternativeName>
        <fullName evidence="10">General secretion pathway protein H</fullName>
    </alternativeName>
</protein>
<gene>
    <name evidence="13" type="ORF">B1C78_07485</name>
</gene>
<dbReference type="GO" id="GO:0015627">
    <property type="term" value="C:type II protein secretion system complex"/>
    <property type="evidence" value="ECO:0007669"/>
    <property type="project" value="InterPro"/>
</dbReference>
<evidence type="ECO:0000256" key="1">
    <source>
        <dbReference type="ARBA" id="ARBA00004377"/>
    </source>
</evidence>